<evidence type="ECO:0000256" key="6">
    <source>
        <dbReference type="ARBA" id="ARBA00022989"/>
    </source>
</evidence>
<dbReference type="PANTHER" id="PTHR26451">
    <property type="entry name" value="G_PROTEIN_RECEP_F1_2 DOMAIN-CONTAINING PROTEIN"/>
    <property type="match status" value="1"/>
</dbReference>
<feature type="transmembrane region" description="Helical" evidence="13">
    <location>
        <begin position="267"/>
        <end position="291"/>
    </location>
</feature>
<keyword evidence="6 13" id="KW-1133">Transmembrane helix</keyword>
<dbReference type="InterPro" id="IPR052921">
    <property type="entry name" value="GPCR1_Superfamily_Member"/>
</dbReference>
<evidence type="ECO:0000256" key="5">
    <source>
        <dbReference type="ARBA" id="ARBA00022725"/>
    </source>
</evidence>
<evidence type="ECO:0000313" key="16">
    <source>
        <dbReference type="Proteomes" id="UP000694620"/>
    </source>
</evidence>
<dbReference type="GeneTree" id="ENSGT01030000234640"/>
<dbReference type="Proteomes" id="UP000694620">
    <property type="component" value="Chromosome 4"/>
</dbReference>
<feature type="transmembrane region" description="Helical" evidence="13">
    <location>
        <begin position="23"/>
        <end position="49"/>
    </location>
</feature>
<accession>A0A8C4RWZ4</accession>
<keyword evidence="7" id="KW-0297">G-protein coupled receptor</keyword>
<evidence type="ECO:0000256" key="13">
    <source>
        <dbReference type="SAM" id="Phobius"/>
    </source>
</evidence>
<keyword evidence="3" id="KW-0716">Sensory transduction</keyword>
<feature type="transmembrane region" description="Helical" evidence="13">
    <location>
        <begin position="194"/>
        <end position="215"/>
    </location>
</feature>
<evidence type="ECO:0000256" key="11">
    <source>
        <dbReference type="ARBA" id="ARBA00023180"/>
    </source>
</evidence>
<dbReference type="InterPro" id="IPR000725">
    <property type="entry name" value="Olfact_rcpt"/>
</dbReference>
<feature type="transmembrane region" description="Helical" evidence="13">
    <location>
        <begin position="236"/>
        <end position="255"/>
    </location>
</feature>
<dbReference type="InterPro" id="IPR017452">
    <property type="entry name" value="GPCR_Rhodpsn_7TM"/>
</dbReference>
<protein>
    <recommendedName>
        <fullName evidence="14">G-protein coupled receptors family 1 profile domain-containing protein</fullName>
    </recommendedName>
</protein>
<dbReference type="FunFam" id="1.20.1070.10:FF:000024">
    <property type="entry name" value="Olfactory receptor"/>
    <property type="match status" value="1"/>
</dbReference>
<evidence type="ECO:0000313" key="15">
    <source>
        <dbReference type="Ensembl" id="ENSECRP00000007918.1"/>
    </source>
</evidence>
<evidence type="ECO:0000256" key="4">
    <source>
        <dbReference type="ARBA" id="ARBA00022692"/>
    </source>
</evidence>
<dbReference type="PRINTS" id="PR00245">
    <property type="entry name" value="OLFACTORYR"/>
</dbReference>
<dbReference type="GO" id="GO:0004930">
    <property type="term" value="F:G protein-coupled receptor activity"/>
    <property type="evidence" value="ECO:0007669"/>
    <property type="project" value="UniProtKB-KW"/>
</dbReference>
<dbReference type="PROSITE" id="PS50262">
    <property type="entry name" value="G_PROTEIN_RECEP_F1_2"/>
    <property type="match status" value="1"/>
</dbReference>
<feature type="transmembrane region" description="Helical" evidence="13">
    <location>
        <begin position="139"/>
        <end position="160"/>
    </location>
</feature>
<dbReference type="Pfam" id="PF13853">
    <property type="entry name" value="7tm_4"/>
    <property type="match status" value="1"/>
</dbReference>
<proteinExistence type="predicted"/>
<keyword evidence="10" id="KW-0675">Receptor</keyword>
<feature type="transmembrane region" description="Helical" evidence="13">
    <location>
        <begin position="89"/>
        <end position="118"/>
    </location>
</feature>
<dbReference type="Ensembl" id="ENSECRT00000008044.1">
    <property type="protein sequence ID" value="ENSECRP00000007918.1"/>
    <property type="gene ID" value="ENSECRG00000005281.1"/>
</dbReference>
<dbReference type="PRINTS" id="PR00237">
    <property type="entry name" value="GPCRRHODOPSN"/>
</dbReference>
<keyword evidence="16" id="KW-1185">Reference proteome</keyword>
<reference evidence="15" key="2">
    <citation type="submission" date="2025-08" db="UniProtKB">
        <authorList>
            <consortium name="Ensembl"/>
        </authorList>
    </citation>
    <scope>IDENTIFICATION</scope>
</reference>
<feature type="transmembrane region" description="Helical" evidence="13">
    <location>
        <begin position="56"/>
        <end position="77"/>
    </location>
</feature>
<keyword evidence="5" id="KW-0552">Olfaction</keyword>
<dbReference type="GO" id="GO:0005886">
    <property type="term" value="C:plasma membrane"/>
    <property type="evidence" value="ECO:0007669"/>
    <property type="project" value="UniProtKB-SubCell"/>
</dbReference>
<evidence type="ECO:0000256" key="2">
    <source>
        <dbReference type="ARBA" id="ARBA00022475"/>
    </source>
</evidence>
<organism evidence="15 16">
    <name type="scientific">Erpetoichthys calabaricus</name>
    <name type="common">Rope fish</name>
    <name type="synonym">Calamoichthys calabaricus</name>
    <dbReference type="NCBI Taxonomy" id="27687"/>
    <lineage>
        <taxon>Eukaryota</taxon>
        <taxon>Metazoa</taxon>
        <taxon>Chordata</taxon>
        <taxon>Craniata</taxon>
        <taxon>Vertebrata</taxon>
        <taxon>Euteleostomi</taxon>
        <taxon>Actinopterygii</taxon>
        <taxon>Polypteriformes</taxon>
        <taxon>Polypteridae</taxon>
        <taxon>Erpetoichthys</taxon>
    </lineage>
</organism>
<dbReference type="GO" id="GO:0005549">
    <property type="term" value="F:odorant binding"/>
    <property type="evidence" value="ECO:0007669"/>
    <property type="project" value="TreeGrafter"/>
</dbReference>
<comment type="subcellular location">
    <subcellularLocation>
        <location evidence="1">Cell membrane</location>
        <topology evidence="1">Multi-pass membrane protein</topology>
    </subcellularLocation>
</comment>
<evidence type="ECO:0000259" key="14">
    <source>
        <dbReference type="PROSITE" id="PS50262"/>
    </source>
</evidence>
<reference evidence="15" key="3">
    <citation type="submission" date="2025-09" db="UniProtKB">
        <authorList>
            <consortium name="Ensembl"/>
        </authorList>
    </citation>
    <scope>IDENTIFICATION</scope>
</reference>
<evidence type="ECO:0000256" key="3">
    <source>
        <dbReference type="ARBA" id="ARBA00022606"/>
    </source>
</evidence>
<evidence type="ECO:0000256" key="9">
    <source>
        <dbReference type="ARBA" id="ARBA00023157"/>
    </source>
</evidence>
<dbReference type="AlphaFoldDB" id="A0A8C4RWZ4"/>
<evidence type="ECO:0000256" key="10">
    <source>
        <dbReference type="ARBA" id="ARBA00023170"/>
    </source>
</evidence>
<keyword evidence="4 13" id="KW-0812">Transmembrane</keyword>
<dbReference type="GO" id="GO:0004984">
    <property type="term" value="F:olfactory receptor activity"/>
    <property type="evidence" value="ECO:0007669"/>
    <property type="project" value="InterPro"/>
</dbReference>
<dbReference type="PANTHER" id="PTHR26451:SF847">
    <property type="entry name" value="ODORANT RECEPTOR-RELATED"/>
    <property type="match status" value="1"/>
</dbReference>
<keyword evidence="11" id="KW-0325">Glycoprotein</keyword>
<keyword evidence="9" id="KW-1015">Disulfide bond</keyword>
<feature type="domain" description="G-protein coupled receptors family 1 profile" evidence="14">
    <location>
        <begin position="39"/>
        <end position="288"/>
    </location>
</feature>
<keyword evidence="12" id="KW-0807">Transducer</keyword>
<reference evidence="15" key="1">
    <citation type="submission" date="2021-06" db="EMBL/GenBank/DDBJ databases">
        <authorList>
            <consortium name="Wellcome Sanger Institute Data Sharing"/>
        </authorList>
    </citation>
    <scope>NUCLEOTIDE SEQUENCE [LARGE SCALE GENOMIC DNA]</scope>
</reference>
<dbReference type="Gene3D" id="1.20.1070.10">
    <property type="entry name" value="Rhodopsin 7-helix transmembrane proteins"/>
    <property type="match status" value="1"/>
</dbReference>
<keyword evidence="2" id="KW-1003">Cell membrane</keyword>
<evidence type="ECO:0000256" key="7">
    <source>
        <dbReference type="ARBA" id="ARBA00023040"/>
    </source>
</evidence>
<keyword evidence="8 13" id="KW-0472">Membrane</keyword>
<dbReference type="InterPro" id="IPR000276">
    <property type="entry name" value="GPCR_Rhodpsn"/>
</dbReference>
<evidence type="ECO:0000256" key="8">
    <source>
        <dbReference type="ARBA" id="ARBA00023136"/>
    </source>
</evidence>
<dbReference type="SUPFAM" id="SSF81321">
    <property type="entry name" value="Family A G protein-coupled receptor-like"/>
    <property type="match status" value="1"/>
</dbReference>
<evidence type="ECO:0000256" key="1">
    <source>
        <dbReference type="ARBA" id="ARBA00004651"/>
    </source>
</evidence>
<sequence>MENVSDENNIKLMAFQDIGSNKYMYYFLALIVYLLIILFNCSIIIVIFLDKGLHEPMYIFLCNLLLSELVGSSSFYIKFLFDIQTDMQVISLPACFIQISLITLYISVEISILMVMAHDRYIAIHFPLHYISLISTRKVQIFIFVAWMYSLFVVTTGTSLTACLPLCGKQIRSLYCSNWEFVKLSCKNTNNNNIFGYLVMCSFFIPFIFILYSYIKILRVCWNLSKSHKFKAFQTCVPHLVTLLLFATSLQYEIMDSRLNLKREINAITLFASLEFLTVPPLLNPLIYGIILPGIRKRFIYIISSKIK</sequence>
<name>A0A8C4RWZ4_ERPCA</name>
<evidence type="ECO:0000256" key="12">
    <source>
        <dbReference type="ARBA" id="ARBA00023224"/>
    </source>
</evidence>